<feature type="region of interest" description="Disordered" evidence="1">
    <location>
        <begin position="1"/>
        <end position="60"/>
    </location>
</feature>
<evidence type="ECO:0000313" key="3">
    <source>
        <dbReference type="Proteomes" id="UP001066276"/>
    </source>
</evidence>
<gene>
    <name evidence="2" type="ORF">NDU88_011298</name>
</gene>
<evidence type="ECO:0000313" key="2">
    <source>
        <dbReference type="EMBL" id="KAJ1132998.1"/>
    </source>
</evidence>
<evidence type="ECO:0000256" key="1">
    <source>
        <dbReference type="SAM" id="MobiDB-lite"/>
    </source>
</evidence>
<comment type="caution">
    <text evidence="2">The sequence shown here is derived from an EMBL/GenBank/DDBJ whole genome shotgun (WGS) entry which is preliminary data.</text>
</comment>
<dbReference type="EMBL" id="JANPWB010000011">
    <property type="protein sequence ID" value="KAJ1132998.1"/>
    <property type="molecule type" value="Genomic_DNA"/>
</dbReference>
<sequence length="120" mass="13060">MTTLDGCSAGRGRAPRRGARPAAFPAGSRRFHLPLGPRRSHASRGPVWRPGRRGEDVDPGAGKAVITSCSGNPLAQGRLRLGARPAWRCTRGWIPCPIKPWPAFGLRLWKHRGGSPLQRK</sequence>
<accession>A0AAV7PXT5</accession>
<reference evidence="2" key="1">
    <citation type="journal article" date="2022" name="bioRxiv">
        <title>Sequencing and chromosome-scale assembly of the giantPleurodeles waltlgenome.</title>
        <authorList>
            <person name="Brown T."/>
            <person name="Elewa A."/>
            <person name="Iarovenko S."/>
            <person name="Subramanian E."/>
            <person name="Araus A.J."/>
            <person name="Petzold A."/>
            <person name="Susuki M."/>
            <person name="Suzuki K.-i.T."/>
            <person name="Hayashi T."/>
            <person name="Toyoda A."/>
            <person name="Oliveira C."/>
            <person name="Osipova E."/>
            <person name="Leigh N.D."/>
            <person name="Simon A."/>
            <person name="Yun M.H."/>
        </authorList>
    </citation>
    <scope>NUCLEOTIDE SEQUENCE</scope>
    <source>
        <strain evidence="2">20211129_DDA</strain>
        <tissue evidence="2">Liver</tissue>
    </source>
</reference>
<proteinExistence type="predicted"/>
<keyword evidence="3" id="KW-1185">Reference proteome</keyword>
<protein>
    <submittedName>
        <fullName evidence="2">Uncharacterized protein</fullName>
    </submittedName>
</protein>
<name>A0AAV7PXT5_PLEWA</name>
<dbReference type="Proteomes" id="UP001066276">
    <property type="component" value="Chromosome 7"/>
</dbReference>
<organism evidence="2 3">
    <name type="scientific">Pleurodeles waltl</name>
    <name type="common">Iberian ribbed newt</name>
    <dbReference type="NCBI Taxonomy" id="8319"/>
    <lineage>
        <taxon>Eukaryota</taxon>
        <taxon>Metazoa</taxon>
        <taxon>Chordata</taxon>
        <taxon>Craniata</taxon>
        <taxon>Vertebrata</taxon>
        <taxon>Euteleostomi</taxon>
        <taxon>Amphibia</taxon>
        <taxon>Batrachia</taxon>
        <taxon>Caudata</taxon>
        <taxon>Salamandroidea</taxon>
        <taxon>Salamandridae</taxon>
        <taxon>Pleurodelinae</taxon>
        <taxon>Pleurodeles</taxon>
    </lineage>
</organism>
<dbReference type="AlphaFoldDB" id="A0AAV7PXT5"/>